<dbReference type="EMBL" id="LN554846">
    <property type="protein sequence ID" value="CED71347.1"/>
    <property type="molecule type" value="Genomic_DNA"/>
</dbReference>
<dbReference type="OrthoDB" id="5892822at2"/>
<sequence>MEMIIVSSEKQKRLIMIFARMKAKMSDKALLKNLDAYQINSTAYPAFKKAQDLRVERIHLPFGDDKTGSLDGGDFLFRYLSKGYICLGDFEGQPKPDLAPWGVRSVRRQPKIGFGL</sequence>
<dbReference type="STRING" id="80852.AWOD_I_1263"/>
<gene>
    <name evidence="1" type="ORF">AWOD_I_1263</name>
</gene>
<evidence type="ECO:0000313" key="2">
    <source>
        <dbReference type="Proteomes" id="UP000032427"/>
    </source>
</evidence>
<accession>A0A090ILV4</accession>
<reference evidence="2" key="1">
    <citation type="submission" date="2014-09" db="EMBL/GenBank/DDBJ databases">
        <authorList>
            <person name="Hjerde E."/>
        </authorList>
    </citation>
    <scope>NUCLEOTIDE SEQUENCE [LARGE SCALE GENOMIC DNA]</scope>
    <source>
        <strain evidence="2">06/09/139</strain>
    </source>
</reference>
<dbReference type="KEGG" id="awd:AWOD_I_1263"/>
<proteinExistence type="predicted"/>
<dbReference type="GeneID" id="28540827"/>
<organism evidence="1 2">
    <name type="scientific">Aliivibrio wodanis</name>
    <dbReference type="NCBI Taxonomy" id="80852"/>
    <lineage>
        <taxon>Bacteria</taxon>
        <taxon>Pseudomonadati</taxon>
        <taxon>Pseudomonadota</taxon>
        <taxon>Gammaproteobacteria</taxon>
        <taxon>Vibrionales</taxon>
        <taxon>Vibrionaceae</taxon>
        <taxon>Aliivibrio</taxon>
    </lineage>
</organism>
<evidence type="ECO:0000313" key="1">
    <source>
        <dbReference type="EMBL" id="CED71347.1"/>
    </source>
</evidence>
<dbReference type="PATRIC" id="fig|80852.17.peg.1298"/>
<name>A0A090ILV4_9GAMM</name>
<dbReference type="HOGENOM" id="CLU_2091637_0_0_6"/>
<protein>
    <submittedName>
        <fullName evidence="1">Uncharacterized protein</fullName>
    </submittedName>
</protein>
<keyword evidence="2" id="KW-1185">Reference proteome</keyword>
<dbReference type="AlphaFoldDB" id="A0A090ILV4"/>
<dbReference type="Proteomes" id="UP000032427">
    <property type="component" value="Chromosome 1"/>
</dbReference>